<protein>
    <submittedName>
        <fullName evidence="2">Uncharacterized protein</fullName>
    </submittedName>
</protein>
<dbReference type="EMBL" id="SPHZ02000007">
    <property type="protein sequence ID" value="KAF0905561.1"/>
    <property type="molecule type" value="Genomic_DNA"/>
</dbReference>
<proteinExistence type="predicted"/>
<dbReference type="AlphaFoldDB" id="A0A6G1CZI6"/>
<evidence type="ECO:0000313" key="3">
    <source>
        <dbReference type="Proteomes" id="UP000479710"/>
    </source>
</evidence>
<name>A0A6G1CZI6_9ORYZ</name>
<keyword evidence="3" id="KW-1185">Reference proteome</keyword>
<accession>A0A6G1CZI6</accession>
<organism evidence="2 3">
    <name type="scientific">Oryza meyeriana var. granulata</name>
    <dbReference type="NCBI Taxonomy" id="110450"/>
    <lineage>
        <taxon>Eukaryota</taxon>
        <taxon>Viridiplantae</taxon>
        <taxon>Streptophyta</taxon>
        <taxon>Embryophyta</taxon>
        <taxon>Tracheophyta</taxon>
        <taxon>Spermatophyta</taxon>
        <taxon>Magnoliopsida</taxon>
        <taxon>Liliopsida</taxon>
        <taxon>Poales</taxon>
        <taxon>Poaceae</taxon>
        <taxon>BOP clade</taxon>
        <taxon>Oryzoideae</taxon>
        <taxon>Oryzeae</taxon>
        <taxon>Oryzinae</taxon>
        <taxon>Oryza</taxon>
        <taxon>Oryza meyeriana</taxon>
    </lineage>
</organism>
<sequence>MPGASAVARLQPSSSFAVPSPKSPPCYGKSTPASAPAPPPPRANRRRRRCVSARGCCRRFGIDVVASVDAAA</sequence>
<reference evidence="2 3" key="1">
    <citation type="submission" date="2019-11" db="EMBL/GenBank/DDBJ databases">
        <title>Whole genome sequence of Oryza granulata.</title>
        <authorList>
            <person name="Li W."/>
        </authorList>
    </citation>
    <scope>NUCLEOTIDE SEQUENCE [LARGE SCALE GENOMIC DNA]</scope>
    <source>
        <strain evidence="3">cv. Menghai</strain>
        <tissue evidence="2">Leaf</tissue>
    </source>
</reference>
<comment type="caution">
    <text evidence="2">The sequence shown here is derived from an EMBL/GenBank/DDBJ whole genome shotgun (WGS) entry which is preliminary data.</text>
</comment>
<evidence type="ECO:0000313" key="2">
    <source>
        <dbReference type="EMBL" id="KAF0905561.1"/>
    </source>
</evidence>
<feature type="region of interest" description="Disordered" evidence="1">
    <location>
        <begin position="1"/>
        <end position="47"/>
    </location>
</feature>
<gene>
    <name evidence="2" type="ORF">E2562_007358</name>
</gene>
<evidence type="ECO:0000256" key="1">
    <source>
        <dbReference type="SAM" id="MobiDB-lite"/>
    </source>
</evidence>
<dbReference type="Proteomes" id="UP000479710">
    <property type="component" value="Unassembled WGS sequence"/>
</dbReference>